<dbReference type="Gene3D" id="1.20.1250.20">
    <property type="entry name" value="MFS general substrate transporter like domains"/>
    <property type="match status" value="2"/>
</dbReference>
<evidence type="ECO:0000259" key="6">
    <source>
        <dbReference type="PROSITE" id="PS50850"/>
    </source>
</evidence>
<keyword evidence="4 5" id="KW-0472">Membrane</keyword>
<dbReference type="GO" id="GO:0070837">
    <property type="term" value="P:dehydroascorbic acid transport"/>
    <property type="evidence" value="ECO:0007669"/>
    <property type="project" value="TreeGrafter"/>
</dbReference>
<organism evidence="7 8">
    <name type="scientific">Synaphobranchus kaupii</name>
    <name type="common">Kaup's arrowtooth eel</name>
    <dbReference type="NCBI Taxonomy" id="118154"/>
    <lineage>
        <taxon>Eukaryota</taxon>
        <taxon>Metazoa</taxon>
        <taxon>Chordata</taxon>
        <taxon>Craniata</taxon>
        <taxon>Vertebrata</taxon>
        <taxon>Euteleostomi</taxon>
        <taxon>Actinopterygii</taxon>
        <taxon>Neopterygii</taxon>
        <taxon>Teleostei</taxon>
        <taxon>Anguilliformes</taxon>
        <taxon>Synaphobranchidae</taxon>
        <taxon>Synaphobranchus</taxon>
    </lineage>
</organism>
<dbReference type="GO" id="GO:0032868">
    <property type="term" value="P:response to insulin"/>
    <property type="evidence" value="ECO:0007669"/>
    <property type="project" value="TreeGrafter"/>
</dbReference>
<keyword evidence="3 5" id="KW-1133">Transmembrane helix</keyword>
<dbReference type="InterPro" id="IPR045263">
    <property type="entry name" value="GLUT"/>
</dbReference>
<comment type="subcellular location">
    <subcellularLocation>
        <location evidence="1">Membrane</location>
        <topology evidence="1">Multi-pass membrane protein</topology>
    </subcellularLocation>
</comment>
<evidence type="ECO:0000256" key="1">
    <source>
        <dbReference type="ARBA" id="ARBA00004141"/>
    </source>
</evidence>
<dbReference type="InterPro" id="IPR020846">
    <property type="entry name" value="MFS_dom"/>
</dbReference>
<comment type="caution">
    <text evidence="7">The sequence shown here is derived from an EMBL/GenBank/DDBJ whole genome shotgun (WGS) entry which is preliminary data.</text>
</comment>
<gene>
    <name evidence="7" type="ORF">SKAU_G00225730</name>
</gene>
<reference evidence="7" key="1">
    <citation type="journal article" date="2023" name="Science">
        <title>Genome structures resolve the early diversification of teleost fishes.</title>
        <authorList>
            <person name="Parey E."/>
            <person name="Louis A."/>
            <person name="Montfort J."/>
            <person name="Bouchez O."/>
            <person name="Roques C."/>
            <person name="Iampietro C."/>
            <person name="Lluch J."/>
            <person name="Castinel A."/>
            <person name="Donnadieu C."/>
            <person name="Desvignes T."/>
            <person name="Floi Bucao C."/>
            <person name="Jouanno E."/>
            <person name="Wen M."/>
            <person name="Mejri S."/>
            <person name="Dirks R."/>
            <person name="Jansen H."/>
            <person name="Henkel C."/>
            <person name="Chen W.J."/>
            <person name="Zahm M."/>
            <person name="Cabau C."/>
            <person name="Klopp C."/>
            <person name="Thompson A.W."/>
            <person name="Robinson-Rechavi M."/>
            <person name="Braasch I."/>
            <person name="Lecointre G."/>
            <person name="Bobe J."/>
            <person name="Postlethwait J.H."/>
            <person name="Berthelot C."/>
            <person name="Roest Crollius H."/>
            <person name="Guiguen Y."/>
        </authorList>
    </citation>
    <scope>NUCLEOTIDE SEQUENCE</scope>
    <source>
        <strain evidence="7">WJC10195</strain>
    </source>
</reference>
<dbReference type="PANTHER" id="PTHR23503">
    <property type="entry name" value="SOLUTE CARRIER FAMILY 2"/>
    <property type="match status" value="1"/>
</dbReference>
<dbReference type="EMBL" id="JAINUF010000007">
    <property type="protein sequence ID" value="KAJ8355006.1"/>
    <property type="molecule type" value="Genomic_DNA"/>
</dbReference>
<proteinExistence type="predicted"/>
<protein>
    <recommendedName>
        <fullName evidence="6">Major facilitator superfamily (MFS) profile domain-containing protein</fullName>
    </recommendedName>
</protein>
<evidence type="ECO:0000313" key="7">
    <source>
        <dbReference type="EMBL" id="KAJ8355006.1"/>
    </source>
</evidence>
<dbReference type="AlphaFoldDB" id="A0A9Q1IWB1"/>
<evidence type="ECO:0000256" key="4">
    <source>
        <dbReference type="ARBA" id="ARBA00023136"/>
    </source>
</evidence>
<dbReference type="InterPro" id="IPR036259">
    <property type="entry name" value="MFS_trans_sf"/>
</dbReference>
<dbReference type="InterPro" id="IPR005828">
    <property type="entry name" value="MFS_sugar_transport-like"/>
</dbReference>
<keyword evidence="2 5" id="KW-0812">Transmembrane</keyword>
<dbReference type="PANTHER" id="PTHR23503:SF51">
    <property type="entry name" value="SOLUTE CARRIER FAMILY 2, FACILITATED GLUCOSE TRANSPORTER MEMBER 1"/>
    <property type="match status" value="1"/>
</dbReference>
<evidence type="ECO:0000256" key="2">
    <source>
        <dbReference type="ARBA" id="ARBA00022692"/>
    </source>
</evidence>
<dbReference type="Proteomes" id="UP001152622">
    <property type="component" value="Chromosome 7"/>
</dbReference>
<dbReference type="GO" id="GO:0016323">
    <property type="term" value="C:basolateral plasma membrane"/>
    <property type="evidence" value="ECO:0007669"/>
    <property type="project" value="TreeGrafter"/>
</dbReference>
<evidence type="ECO:0000256" key="3">
    <source>
        <dbReference type="ARBA" id="ARBA00022989"/>
    </source>
</evidence>
<dbReference type="SUPFAM" id="SSF103473">
    <property type="entry name" value="MFS general substrate transporter"/>
    <property type="match status" value="1"/>
</dbReference>
<dbReference type="OrthoDB" id="4540492at2759"/>
<feature type="domain" description="Major facilitator superfamily (MFS) profile" evidence="6">
    <location>
        <begin position="1"/>
        <end position="115"/>
    </location>
</feature>
<name>A0A9Q1IWB1_SYNKA</name>
<dbReference type="GO" id="GO:0046323">
    <property type="term" value="P:D-glucose import"/>
    <property type="evidence" value="ECO:0007669"/>
    <property type="project" value="TreeGrafter"/>
</dbReference>
<dbReference type="GO" id="GO:0055056">
    <property type="term" value="F:D-glucose transmembrane transporter activity"/>
    <property type="evidence" value="ECO:0007669"/>
    <property type="project" value="TreeGrafter"/>
</dbReference>
<dbReference type="GO" id="GO:0016324">
    <property type="term" value="C:apical plasma membrane"/>
    <property type="evidence" value="ECO:0007669"/>
    <property type="project" value="TreeGrafter"/>
</dbReference>
<dbReference type="PROSITE" id="PS50850">
    <property type="entry name" value="MFS"/>
    <property type="match status" value="1"/>
</dbReference>
<evidence type="ECO:0000313" key="8">
    <source>
        <dbReference type="Proteomes" id="UP001152622"/>
    </source>
</evidence>
<feature type="transmembrane region" description="Helical" evidence="5">
    <location>
        <begin position="12"/>
        <end position="34"/>
    </location>
</feature>
<dbReference type="Pfam" id="PF00083">
    <property type="entry name" value="Sugar_tr"/>
    <property type="match status" value="1"/>
</dbReference>
<keyword evidence="8" id="KW-1185">Reference proteome</keyword>
<sequence>MDTPLTQTYAPSSGAFAVAIFSVGGMIGSFSVGVIANKFGRRKSMLMANVLALIGGTLMVSPPSATPLRCWHPLRCAELSGTLHQLGVVVGILVAQIFGLESLLGSESLWPLLLL</sequence>
<accession>A0A9Q1IWB1</accession>
<evidence type="ECO:0000256" key="5">
    <source>
        <dbReference type="SAM" id="Phobius"/>
    </source>
</evidence>